<comment type="pathway">
    <text evidence="8">Protein modification; protein ubiquitination.</text>
</comment>
<feature type="compositionally biased region" description="Low complexity" evidence="35">
    <location>
        <begin position="1098"/>
        <end position="1129"/>
    </location>
</feature>
<dbReference type="Pfam" id="PF00850">
    <property type="entry name" value="Hist_deacetyl"/>
    <property type="match status" value="2"/>
</dbReference>
<evidence type="ECO:0000256" key="12">
    <source>
        <dbReference type="ARBA" id="ARBA00022491"/>
    </source>
</evidence>
<evidence type="ECO:0000313" key="38">
    <source>
        <dbReference type="Proteomes" id="UP000078200"/>
    </source>
</evidence>
<dbReference type="GO" id="GO:0006950">
    <property type="term" value="P:response to stress"/>
    <property type="evidence" value="ECO:0007669"/>
    <property type="project" value="UniProtKB-ARBA"/>
</dbReference>
<evidence type="ECO:0000256" key="20">
    <source>
        <dbReference type="ARBA" id="ARBA00022833"/>
    </source>
</evidence>
<keyword evidence="27" id="KW-0539">Nucleus</keyword>
<evidence type="ECO:0000256" key="14">
    <source>
        <dbReference type="ARBA" id="ARBA00022679"/>
    </source>
</evidence>
<evidence type="ECO:0000256" key="30">
    <source>
        <dbReference type="ARBA" id="ARBA00049136"/>
    </source>
</evidence>
<evidence type="ECO:0000256" key="9">
    <source>
        <dbReference type="ARBA" id="ARBA00007738"/>
    </source>
</evidence>
<evidence type="ECO:0000256" key="25">
    <source>
        <dbReference type="ARBA" id="ARBA00023203"/>
    </source>
</evidence>
<organism evidence="37 38">
    <name type="scientific">Glossina austeni</name>
    <name type="common">Savannah tsetse fly</name>
    <dbReference type="NCBI Taxonomy" id="7395"/>
    <lineage>
        <taxon>Eukaryota</taxon>
        <taxon>Metazoa</taxon>
        <taxon>Ecdysozoa</taxon>
        <taxon>Arthropoda</taxon>
        <taxon>Hexapoda</taxon>
        <taxon>Insecta</taxon>
        <taxon>Pterygota</taxon>
        <taxon>Neoptera</taxon>
        <taxon>Endopterygota</taxon>
        <taxon>Diptera</taxon>
        <taxon>Brachycera</taxon>
        <taxon>Muscomorpha</taxon>
        <taxon>Hippoboscoidea</taxon>
        <taxon>Glossinidae</taxon>
        <taxon>Glossina</taxon>
    </lineage>
</organism>
<evidence type="ECO:0000259" key="36">
    <source>
        <dbReference type="PROSITE" id="PS50271"/>
    </source>
</evidence>
<comment type="similarity">
    <text evidence="9">Belongs to the histone deacetylase family. HD type 2 subfamily.</text>
</comment>
<dbReference type="FunFam" id="3.30.40.10:FF:000342">
    <property type="entry name" value="Histone deacetylase 6"/>
    <property type="match status" value="1"/>
</dbReference>
<dbReference type="GO" id="GO:0000118">
    <property type="term" value="C:histone deacetylase complex"/>
    <property type="evidence" value="ECO:0007669"/>
    <property type="project" value="TreeGrafter"/>
</dbReference>
<dbReference type="AlphaFoldDB" id="A0A1A9VRM0"/>
<evidence type="ECO:0000256" key="7">
    <source>
        <dbReference type="ARBA" id="ARBA00004489"/>
    </source>
</evidence>
<evidence type="ECO:0000256" key="31">
    <source>
        <dbReference type="ARBA" id="ARBA00050910"/>
    </source>
</evidence>
<keyword evidence="14" id="KW-0808">Transferase</keyword>
<dbReference type="Proteomes" id="UP000078200">
    <property type="component" value="Unassembled WGS sequence"/>
</dbReference>
<evidence type="ECO:0000313" key="37">
    <source>
        <dbReference type="EnsemblMetazoa" id="GAUT045294-PA"/>
    </source>
</evidence>
<dbReference type="GO" id="GO:0008270">
    <property type="term" value="F:zinc ion binding"/>
    <property type="evidence" value="ECO:0007669"/>
    <property type="project" value="UniProtKB-KW"/>
</dbReference>
<dbReference type="GO" id="GO:0043204">
    <property type="term" value="C:perikaryon"/>
    <property type="evidence" value="ECO:0007669"/>
    <property type="project" value="UniProtKB-SubCell"/>
</dbReference>
<dbReference type="InterPro" id="IPR000286">
    <property type="entry name" value="HDACs"/>
</dbReference>
<evidence type="ECO:0000256" key="10">
    <source>
        <dbReference type="ARBA" id="ARBA00022481"/>
    </source>
</evidence>
<keyword evidence="13" id="KW-0597">Phosphoprotein</keyword>
<evidence type="ECO:0000256" key="26">
    <source>
        <dbReference type="ARBA" id="ARBA00023212"/>
    </source>
</evidence>
<evidence type="ECO:0000256" key="21">
    <source>
        <dbReference type="ARBA" id="ARBA00022843"/>
    </source>
</evidence>
<evidence type="ECO:0000256" key="19">
    <source>
        <dbReference type="ARBA" id="ARBA00022801"/>
    </source>
</evidence>
<evidence type="ECO:0000256" key="11">
    <source>
        <dbReference type="ARBA" id="ARBA00022490"/>
    </source>
</evidence>
<evidence type="ECO:0000256" key="15">
    <source>
        <dbReference type="ARBA" id="ARBA00022723"/>
    </source>
</evidence>
<protein>
    <recommendedName>
        <fullName evidence="32">Protein deacetylase HDAC6</fullName>
    </recommendedName>
    <alternativeName>
        <fullName evidence="33">Tubulin-lysine deacetylase HDAC6</fullName>
    </alternativeName>
</protein>
<keyword evidence="18" id="KW-0833">Ubl conjugation pathway</keyword>
<evidence type="ECO:0000256" key="27">
    <source>
        <dbReference type="ARBA" id="ARBA00023242"/>
    </source>
</evidence>
<dbReference type="SUPFAM" id="SSF57850">
    <property type="entry name" value="RING/U-box"/>
    <property type="match status" value="1"/>
</dbReference>
<keyword evidence="22" id="KW-0156">Chromatin regulator</keyword>
<evidence type="ECO:0000256" key="35">
    <source>
        <dbReference type="SAM" id="MobiDB-lite"/>
    </source>
</evidence>
<dbReference type="EnsemblMetazoa" id="GAUT045294-RA">
    <property type="protein sequence ID" value="GAUT045294-PA"/>
    <property type="gene ID" value="GAUT045294"/>
</dbReference>
<dbReference type="PANTHER" id="PTHR10625">
    <property type="entry name" value="HISTONE DEACETYLASE HDAC1-RELATED"/>
    <property type="match status" value="1"/>
</dbReference>
<reference evidence="37" key="1">
    <citation type="submission" date="2020-05" db="UniProtKB">
        <authorList>
            <consortium name="EnsemblMetazoa"/>
        </authorList>
    </citation>
    <scope>IDENTIFICATION</scope>
    <source>
        <strain evidence="37">TTRI</strain>
    </source>
</reference>
<evidence type="ECO:0000256" key="24">
    <source>
        <dbReference type="ARBA" id="ARBA00023163"/>
    </source>
</evidence>
<evidence type="ECO:0000256" key="1">
    <source>
        <dbReference type="ARBA" id="ARBA00001947"/>
    </source>
</evidence>
<keyword evidence="28" id="KW-0966">Cell projection</keyword>
<dbReference type="InterPro" id="IPR013083">
    <property type="entry name" value="Znf_RING/FYVE/PHD"/>
</dbReference>
<keyword evidence="26" id="KW-0206">Cytoskeleton</keyword>
<comment type="catalytic activity">
    <reaction evidence="31">
        <text>N(6)-acetyl-L-lysyl-[alpha-tubulin] + H2O = L-lysyl-[alpha-tubulin] + acetate</text>
        <dbReference type="Rhea" id="RHEA:21548"/>
        <dbReference type="Rhea" id="RHEA-COMP:11278"/>
        <dbReference type="Rhea" id="RHEA-COMP:11279"/>
        <dbReference type="ChEBI" id="CHEBI:15377"/>
        <dbReference type="ChEBI" id="CHEBI:29969"/>
        <dbReference type="ChEBI" id="CHEBI:30089"/>
        <dbReference type="ChEBI" id="CHEBI:61930"/>
    </reaction>
    <physiologicalReaction direction="left-to-right" evidence="31">
        <dbReference type="Rhea" id="RHEA:21549"/>
    </physiologicalReaction>
</comment>
<evidence type="ECO:0000256" key="28">
    <source>
        <dbReference type="ARBA" id="ARBA00023273"/>
    </source>
</evidence>
<dbReference type="SMART" id="SM00290">
    <property type="entry name" value="ZnF_UBP"/>
    <property type="match status" value="1"/>
</dbReference>
<dbReference type="InterPro" id="IPR037138">
    <property type="entry name" value="His_deacetylse_dom_sf"/>
</dbReference>
<keyword evidence="16" id="KW-0677">Repeat</keyword>
<dbReference type="InterPro" id="IPR023696">
    <property type="entry name" value="Ureohydrolase_dom_sf"/>
</dbReference>
<evidence type="ECO:0000256" key="34">
    <source>
        <dbReference type="PROSITE-ProRule" id="PRU00502"/>
    </source>
</evidence>
<evidence type="ECO:0000256" key="3">
    <source>
        <dbReference type="ARBA" id="ARBA00004123"/>
    </source>
</evidence>
<evidence type="ECO:0000256" key="6">
    <source>
        <dbReference type="ARBA" id="ARBA00004484"/>
    </source>
</evidence>
<dbReference type="VEuPathDB" id="VectorBase:GAUT045294"/>
<evidence type="ECO:0000256" key="22">
    <source>
        <dbReference type="ARBA" id="ARBA00022853"/>
    </source>
</evidence>
<dbReference type="GO" id="GO:0016740">
    <property type="term" value="F:transferase activity"/>
    <property type="evidence" value="ECO:0007669"/>
    <property type="project" value="UniProtKB-KW"/>
</dbReference>
<dbReference type="GO" id="GO:0030425">
    <property type="term" value="C:dendrite"/>
    <property type="evidence" value="ECO:0007669"/>
    <property type="project" value="UniProtKB-SubCell"/>
</dbReference>
<dbReference type="SUPFAM" id="SSF52768">
    <property type="entry name" value="Arginase/deacetylase"/>
    <property type="match status" value="2"/>
</dbReference>
<dbReference type="GO" id="GO:0040029">
    <property type="term" value="P:epigenetic regulation of gene expression"/>
    <property type="evidence" value="ECO:0007669"/>
    <property type="project" value="TreeGrafter"/>
</dbReference>
<feature type="region of interest" description="Disordered" evidence="35">
    <location>
        <begin position="1098"/>
        <end position="1137"/>
    </location>
</feature>
<evidence type="ECO:0000256" key="32">
    <source>
        <dbReference type="ARBA" id="ARBA00068733"/>
    </source>
</evidence>
<keyword evidence="21" id="KW-0832">Ubl conjugation</keyword>
<keyword evidence="12" id="KW-0678">Repressor</keyword>
<keyword evidence="24" id="KW-0804">Transcription</keyword>
<keyword evidence="23" id="KW-0805">Transcription regulation</keyword>
<evidence type="ECO:0000256" key="4">
    <source>
        <dbReference type="ARBA" id="ARBA00004279"/>
    </source>
</evidence>
<evidence type="ECO:0000256" key="13">
    <source>
        <dbReference type="ARBA" id="ARBA00022553"/>
    </source>
</evidence>
<dbReference type="Gene3D" id="3.30.40.10">
    <property type="entry name" value="Zinc/RING finger domain, C3HC4 (zinc finger)"/>
    <property type="match status" value="1"/>
</dbReference>
<evidence type="ECO:0000256" key="17">
    <source>
        <dbReference type="ARBA" id="ARBA00022771"/>
    </source>
</evidence>
<comment type="catalytic activity">
    <reaction evidence="29">
        <text>N(6)-acetyl-L-lysyl-[histone] + H2O = L-lysyl-[histone] + acetate</text>
        <dbReference type="Rhea" id="RHEA:58196"/>
        <dbReference type="Rhea" id="RHEA-COMP:9845"/>
        <dbReference type="Rhea" id="RHEA-COMP:11338"/>
        <dbReference type="ChEBI" id="CHEBI:15377"/>
        <dbReference type="ChEBI" id="CHEBI:29969"/>
        <dbReference type="ChEBI" id="CHEBI:30089"/>
        <dbReference type="ChEBI" id="CHEBI:61930"/>
        <dbReference type="EC" id="3.5.1.98"/>
    </reaction>
</comment>
<evidence type="ECO:0000256" key="5">
    <source>
        <dbReference type="ARBA" id="ARBA00004300"/>
    </source>
</evidence>
<evidence type="ECO:0000256" key="18">
    <source>
        <dbReference type="ARBA" id="ARBA00022786"/>
    </source>
</evidence>
<evidence type="ECO:0000256" key="23">
    <source>
        <dbReference type="ARBA" id="ARBA00023015"/>
    </source>
</evidence>
<dbReference type="GO" id="GO:0003779">
    <property type="term" value="F:actin binding"/>
    <property type="evidence" value="ECO:0007669"/>
    <property type="project" value="UniProtKB-KW"/>
</dbReference>
<dbReference type="PROSITE" id="PS50271">
    <property type="entry name" value="ZF_UBP"/>
    <property type="match status" value="1"/>
</dbReference>
<accession>A0A1A9VRM0</accession>
<comment type="subcellular location">
    <subcellularLocation>
        <location evidence="7">Cell projection</location>
        <location evidence="7">Axon</location>
    </subcellularLocation>
    <subcellularLocation>
        <location evidence="4">Cell projection</location>
        <location evidence="4">Dendrite</location>
    </subcellularLocation>
    <subcellularLocation>
        <location evidence="2">Cytoplasm</location>
        <location evidence="2">Cytoskeleton</location>
        <location evidence="2">Cilium basal body</location>
    </subcellularLocation>
    <subcellularLocation>
        <location evidence="5">Cytoplasm</location>
        <location evidence="5">Cytoskeleton</location>
        <location evidence="5">Microtubule organizing center</location>
        <location evidence="5">Centrosome</location>
    </subcellularLocation>
    <subcellularLocation>
        <location evidence="3">Nucleus</location>
    </subcellularLocation>
    <subcellularLocation>
        <location evidence="6">Perikaryon</location>
    </subcellularLocation>
</comment>
<dbReference type="GO" id="GO:0051129">
    <property type="term" value="P:negative regulation of cellular component organization"/>
    <property type="evidence" value="ECO:0007669"/>
    <property type="project" value="UniProtKB-ARBA"/>
</dbReference>
<dbReference type="Pfam" id="PF02148">
    <property type="entry name" value="zf-UBP"/>
    <property type="match status" value="1"/>
</dbReference>
<dbReference type="STRING" id="7395.A0A1A9VRM0"/>
<keyword evidence="20" id="KW-0862">Zinc</keyword>
<comment type="catalytic activity">
    <reaction evidence="30">
        <text>N(6)-acetyl-L-lysyl-[protein] + H2O = L-lysyl-[protein] + acetate</text>
        <dbReference type="Rhea" id="RHEA:58108"/>
        <dbReference type="Rhea" id="RHEA-COMP:9752"/>
        <dbReference type="Rhea" id="RHEA-COMP:10731"/>
        <dbReference type="ChEBI" id="CHEBI:15377"/>
        <dbReference type="ChEBI" id="CHEBI:29969"/>
        <dbReference type="ChEBI" id="CHEBI:30089"/>
        <dbReference type="ChEBI" id="CHEBI:61930"/>
    </reaction>
    <physiologicalReaction direction="left-to-right" evidence="30">
        <dbReference type="Rhea" id="RHEA:58109"/>
    </physiologicalReaction>
</comment>
<name>A0A1A9VRM0_GLOAU</name>
<dbReference type="Gene3D" id="3.40.800.20">
    <property type="entry name" value="Histone deacetylase domain"/>
    <property type="match status" value="2"/>
</dbReference>
<dbReference type="CDD" id="cd10002">
    <property type="entry name" value="HDAC10_HDAC6-dom1"/>
    <property type="match status" value="1"/>
</dbReference>
<dbReference type="PANTHER" id="PTHR10625:SF38">
    <property type="entry name" value="HISTONE DEACETYLASE 6, ISOFORM G"/>
    <property type="match status" value="1"/>
</dbReference>
<feature type="domain" description="UBP-type" evidence="36">
    <location>
        <begin position="954"/>
        <end position="1053"/>
    </location>
</feature>
<evidence type="ECO:0000256" key="8">
    <source>
        <dbReference type="ARBA" id="ARBA00004906"/>
    </source>
</evidence>
<evidence type="ECO:0000256" key="16">
    <source>
        <dbReference type="ARBA" id="ARBA00022737"/>
    </source>
</evidence>
<sequence>MSSPIVTRRAAQKAKIQTRAMVKSTTSAATVNLVEHRKPNTALLEAKRKAKLLKMQQQTQQENAVKDIFQNAVNAKHLMQKPTGLIYDESMSQHRCLWDEKHLECPERFIRVMDRCRELNLIARCKLLASRRATKDEVMLLHSEEHYKLLEQTSDDRDETKMEDLSSKFDSIYIHPSTFELSLLAVGSTIDLIENIVNGSIQNGMAIIRPPGHHAMKAEFNGYCFFNNVALATQYALDVLKLNKIMIIDWDIHHGQGTQRFFYHDSRVLYFSIHRYEHGRFWPNLKESDFDAIGCGSGLGYNFNLPLNKIGMGNGDYLAIFQQILIPVAIEFQPDLIIVSAGYDAALGCPEGEMEVTPAFYPHLINSLLKLANSRLAVVLEGGYCLDSLAEGAALTLRALLGEPCPMLVEKLQPPCSSVQESILNCIYAHRPYWKCLQLQDTYTMEELNNVNPQLNLHKINRLFIEGAPLPERFPTRGTAIILPPEIVEKNCLRLQRLKAETKLFSPRVRVCYVYDELMLQHSNTYEQGHPEQPERIRKIYEMHDEYKLFERMQQLSSRSATTDEICLAHTRAHVNLIRRIGDKGELQDIGAKYNSVYFHPKTFDCATLAAGSVLQVIDKVLKGEARCGVCIVRPPGHHAESDEPHGFCIFNNVAIAALYAIRDHGLKRVLIVDWDVHHGNGTQHIFESNPNVLYISVHRYDNGSFFPKGKDGDYDVVGKGPGVGFNVNIPWNKKGMGDMEYVLAFQHIIMPIAYEFDPQLVLVSAGFDAAIGDPLGGCKVTPEAYGLLTHWLLALANGRVVVCLEGGYNVNSISYAMTMCTKSLLGDPIPPVQFNGSVSRPPTVAYISCLETLQKCISIQQRYWKSLTFGKRLPDSSNENNNEDFLTATLQNLNITRDDVQGAAGGSGDGGDDVLLAASGSKPKVKVKMLTEFLTDHKQAFQNNEMFAVVPLKSCPHLSQLQPAEAPKYINTTSTCCECLSTAENWMCLTCQKTLCGRYVNEHMLYHNLNTSHPLALSLSDLSVWCYPCEAYIDNKKLYVYKNLAHRHKFGEDMLCSYDSDKSDDYVNNRQEVLEDGRNGYYIELNIENNHHRNCHINNNNNNNNNNSNNNNNNRSNHRNSTNNNFDNDNNEQDSN</sequence>
<keyword evidence="19" id="KW-0378">Hydrolase</keyword>
<dbReference type="GO" id="GO:0141221">
    <property type="term" value="F:histone deacetylase activity, hydrolytic mechanism"/>
    <property type="evidence" value="ECO:0007669"/>
    <property type="project" value="UniProtKB-EC"/>
</dbReference>
<dbReference type="FunFam" id="3.40.800.20:FF:000005">
    <property type="entry name" value="histone deacetylase 6"/>
    <property type="match status" value="2"/>
</dbReference>
<comment type="cofactor">
    <cofactor evidence="1">
        <name>Zn(2+)</name>
        <dbReference type="ChEBI" id="CHEBI:29105"/>
    </cofactor>
</comment>
<evidence type="ECO:0000256" key="2">
    <source>
        <dbReference type="ARBA" id="ARBA00004120"/>
    </source>
</evidence>
<dbReference type="GO" id="GO:0032886">
    <property type="term" value="P:regulation of microtubule-based process"/>
    <property type="evidence" value="ECO:0007669"/>
    <property type="project" value="UniProtKB-ARBA"/>
</dbReference>
<dbReference type="GO" id="GO:0005813">
    <property type="term" value="C:centrosome"/>
    <property type="evidence" value="ECO:0007669"/>
    <property type="project" value="UniProtKB-SubCell"/>
</dbReference>
<dbReference type="GO" id="GO:0051646">
    <property type="term" value="P:mitochondrion localization"/>
    <property type="evidence" value="ECO:0007669"/>
    <property type="project" value="UniProtKB-ARBA"/>
</dbReference>
<keyword evidence="38" id="KW-1185">Reference proteome</keyword>
<evidence type="ECO:0000256" key="29">
    <source>
        <dbReference type="ARBA" id="ARBA00048287"/>
    </source>
</evidence>
<dbReference type="InterPro" id="IPR023801">
    <property type="entry name" value="His_deacetylse_dom"/>
</dbReference>
<dbReference type="GO" id="GO:0030424">
    <property type="term" value="C:axon"/>
    <property type="evidence" value="ECO:0007669"/>
    <property type="project" value="UniProtKB-SubCell"/>
</dbReference>
<evidence type="ECO:0000256" key="33">
    <source>
        <dbReference type="ARBA" id="ARBA00082852"/>
    </source>
</evidence>
<proteinExistence type="inferred from homology"/>
<keyword evidence="17 34" id="KW-0863">Zinc-finger</keyword>
<keyword evidence="25" id="KW-0009">Actin-binding</keyword>
<keyword evidence="15" id="KW-0479">Metal-binding</keyword>
<dbReference type="InterPro" id="IPR001607">
    <property type="entry name" value="Znf_UBP"/>
</dbReference>
<keyword evidence="10" id="KW-0488">Methylation</keyword>
<dbReference type="PRINTS" id="PR01270">
    <property type="entry name" value="HDASUPER"/>
</dbReference>
<keyword evidence="11" id="KW-0963">Cytoplasm</keyword>